<accession>F0XKP8</accession>
<evidence type="ECO:0000313" key="1">
    <source>
        <dbReference type="EMBL" id="EFX01791.1"/>
    </source>
</evidence>
<dbReference type="RefSeq" id="XP_014171273.1">
    <property type="nucleotide sequence ID" value="XM_014315798.1"/>
</dbReference>
<dbReference type="EMBL" id="GL629788">
    <property type="protein sequence ID" value="EFX01791.1"/>
    <property type="molecule type" value="Genomic_DNA"/>
</dbReference>
<dbReference type="eggNOG" id="ENOG502SIFH">
    <property type="taxonomic scope" value="Eukaryota"/>
</dbReference>
<dbReference type="OrthoDB" id="423576at2759"/>
<sequence length="257" mass="29096">MASGENERNGGKIDNRNSSIQDLREAYAMALTDDGESGRLFDSLRFVPYQKFRAANQIPRSSMHLTAEYTPKSHSKENSESAVDFVVFFSYRWMRPGMLSPDDDNHTQYGRMLLALESFFEMNPSISPQRLGVWVDYACIDQDNAQARQSGISTLPLILVQCDALISLTSNGYYDRAWCTLEVDMARSLIMSYGVHKWFVYDATEMAEIGKGPRKLYLQSGPIQKLASSLSDKKCSQPSDWPTLIFLERQTQLLGRG</sequence>
<gene>
    <name evidence="1" type="ORF">CMQ_8257</name>
</gene>
<name>F0XKP8_GROCL</name>
<dbReference type="HOGENOM" id="CLU_1082027_0_0_1"/>
<dbReference type="InParanoid" id="F0XKP8"/>
<dbReference type="GeneID" id="25981892"/>
<keyword evidence="2" id="KW-1185">Reference proteome</keyword>
<evidence type="ECO:0000313" key="2">
    <source>
        <dbReference type="Proteomes" id="UP000007796"/>
    </source>
</evidence>
<dbReference type="Proteomes" id="UP000007796">
    <property type="component" value="Unassembled WGS sequence"/>
</dbReference>
<proteinExistence type="predicted"/>
<organism evidence="2">
    <name type="scientific">Grosmannia clavigera (strain kw1407 / UAMH 11150)</name>
    <name type="common">Blue stain fungus</name>
    <name type="synonym">Graphiocladiella clavigera</name>
    <dbReference type="NCBI Taxonomy" id="655863"/>
    <lineage>
        <taxon>Eukaryota</taxon>
        <taxon>Fungi</taxon>
        <taxon>Dikarya</taxon>
        <taxon>Ascomycota</taxon>
        <taxon>Pezizomycotina</taxon>
        <taxon>Sordariomycetes</taxon>
        <taxon>Sordariomycetidae</taxon>
        <taxon>Ophiostomatales</taxon>
        <taxon>Ophiostomataceae</taxon>
        <taxon>Leptographium</taxon>
    </lineage>
</organism>
<dbReference type="AlphaFoldDB" id="F0XKP8"/>
<protein>
    <submittedName>
        <fullName evidence="1">Uncharacterized protein</fullName>
    </submittedName>
</protein>
<reference evidence="1 2" key="1">
    <citation type="journal article" date="2011" name="Proc. Natl. Acad. Sci. U.S.A.">
        <title>Genome and transcriptome analyses of the mountain pine beetle-fungal symbiont Grosmannia clavigera, a lodgepole pine pathogen.</title>
        <authorList>
            <person name="DiGuistini S."/>
            <person name="Wang Y."/>
            <person name="Liao N.Y."/>
            <person name="Taylor G."/>
            <person name="Tanguay P."/>
            <person name="Feau N."/>
            <person name="Henrissat B."/>
            <person name="Chan S.K."/>
            <person name="Hesse-Orce U."/>
            <person name="Alamouti S.M."/>
            <person name="Tsui C.K.M."/>
            <person name="Docking R.T."/>
            <person name="Levasseur A."/>
            <person name="Haridas S."/>
            <person name="Robertson G."/>
            <person name="Birol I."/>
            <person name="Holt R.A."/>
            <person name="Marra M.A."/>
            <person name="Hamelin R.C."/>
            <person name="Hirst M."/>
            <person name="Jones S.J.M."/>
            <person name="Bohlmann J."/>
            <person name="Breuil C."/>
        </authorList>
    </citation>
    <scope>NUCLEOTIDE SEQUENCE [LARGE SCALE GENOMIC DNA]</scope>
    <source>
        <strain evidence="2">kw1407 / UAMH 11150</strain>
    </source>
</reference>